<evidence type="ECO:0000256" key="3">
    <source>
        <dbReference type="ARBA" id="ARBA00022723"/>
    </source>
</evidence>
<dbReference type="OrthoDB" id="536211at2759"/>
<keyword evidence="2" id="KW-0645">Protease</keyword>
<dbReference type="Pfam" id="PF05572">
    <property type="entry name" value="Peptidase_M43"/>
    <property type="match status" value="1"/>
</dbReference>
<keyword evidence="3" id="KW-0479">Metal-binding</keyword>
<comment type="caution">
    <text evidence="11">The sequence shown here is derived from an EMBL/GenBank/DDBJ whole genome shotgun (WGS) entry which is preliminary data.</text>
</comment>
<evidence type="ECO:0000256" key="1">
    <source>
        <dbReference type="ARBA" id="ARBA00008721"/>
    </source>
</evidence>
<dbReference type="PANTHER" id="PTHR47466">
    <property type="match status" value="1"/>
</dbReference>
<reference evidence="11" key="2">
    <citation type="submission" date="2020-11" db="EMBL/GenBank/DDBJ databases">
        <authorList>
            <consortium name="DOE Joint Genome Institute"/>
            <person name="Kuo A."/>
            <person name="Miyauchi S."/>
            <person name="Kiss E."/>
            <person name="Drula E."/>
            <person name="Kohler A."/>
            <person name="Sanchez-Garcia M."/>
            <person name="Andreopoulos B."/>
            <person name="Barry K.W."/>
            <person name="Bonito G."/>
            <person name="Buee M."/>
            <person name="Carver A."/>
            <person name="Chen C."/>
            <person name="Cichocki N."/>
            <person name="Clum A."/>
            <person name="Culley D."/>
            <person name="Crous P.W."/>
            <person name="Fauchery L."/>
            <person name="Girlanda M."/>
            <person name="Hayes R."/>
            <person name="Keri Z."/>
            <person name="Labutti K."/>
            <person name="Lipzen A."/>
            <person name="Lombard V."/>
            <person name="Magnuson J."/>
            <person name="Maillard F."/>
            <person name="Morin E."/>
            <person name="Murat C."/>
            <person name="Nolan M."/>
            <person name="Ohm R."/>
            <person name="Pangilinan J."/>
            <person name="Pereira M."/>
            <person name="Perotto S."/>
            <person name="Peter M."/>
            <person name="Riley R."/>
            <person name="Sitrit Y."/>
            <person name="Stielow B."/>
            <person name="Szollosi G."/>
            <person name="Zifcakova L."/>
            <person name="Stursova M."/>
            <person name="Spatafora J.W."/>
            <person name="Tedersoo L."/>
            <person name="Vaario L.-M."/>
            <person name="Yamada A."/>
            <person name="Yan M."/>
            <person name="Wang P."/>
            <person name="Xu J."/>
            <person name="Bruns T."/>
            <person name="Baldrian P."/>
            <person name="Vilgalys R."/>
            <person name="Henrissat B."/>
            <person name="Grigoriev I.V."/>
            <person name="Hibbett D."/>
            <person name="Nagy L.G."/>
            <person name="Martin F.M."/>
        </authorList>
    </citation>
    <scope>NUCLEOTIDE SEQUENCE</scope>
    <source>
        <strain evidence="11">UH-Tt-Lm1</strain>
    </source>
</reference>
<protein>
    <submittedName>
        <fullName evidence="11">Metalloprotease</fullName>
    </submittedName>
</protein>
<dbReference type="PANTHER" id="PTHR47466:SF1">
    <property type="entry name" value="METALLOPROTEASE MEP1 (AFU_ORTHOLOGUE AFUA_1G07730)-RELATED"/>
    <property type="match status" value="1"/>
</dbReference>
<evidence type="ECO:0000256" key="7">
    <source>
        <dbReference type="ARBA" id="ARBA00023049"/>
    </source>
</evidence>
<evidence type="ECO:0000259" key="10">
    <source>
        <dbReference type="Pfam" id="PF05572"/>
    </source>
</evidence>
<dbReference type="Proteomes" id="UP000736335">
    <property type="component" value="Unassembled WGS sequence"/>
</dbReference>
<keyword evidence="7 11" id="KW-0482">Metalloprotease</keyword>
<feature type="domain" description="Peptidase M43 pregnancy-associated plasma-A" evidence="10">
    <location>
        <begin position="204"/>
        <end position="293"/>
    </location>
</feature>
<feature type="chain" id="PRO_5040192837" evidence="9">
    <location>
        <begin position="22"/>
        <end position="302"/>
    </location>
</feature>
<dbReference type="GO" id="GO:0008237">
    <property type="term" value="F:metallopeptidase activity"/>
    <property type="evidence" value="ECO:0007669"/>
    <property type="project" value="UniProtKB-KW"/>
</dbReference>
<sequence>MLPRLLVALTTLLSLAYVVSAIPANVDRLYPIGPRDAGRKCGNDLTPEDVSEKEKAFASLLAQNKAAEKVTAVAGNFTIPVIFNVVYASMNISDGYVPDSQVQAQIDVMNQDYNGTGLSFQLQNITRTLNATWFNNAAPNVDVQTDMKNALRQGDVKTLNIYTVGFTSSSALGLLGYSTFPADYAGDPMNDGVVILYSSLPGGSEASFNLGRTSTHEVGHWVGLYHPFQGGCDGPGDYVDDTPAEAIPAAGCPIGRDTCSSPGLDPVQNYMDYSNDACMNNFTPGQIARLQSQIQTYRGIQL</sequence>
<evidence type="ECO:0000256" key="5">
    <source>
        <dbReference type="ARBA" id="ARBA00022801"/>
    </source>
</evidence>
<dbReference type="Gene3D" id="3.40.390.10">
    <property type="entry name" value="Collagenase (Catalytic Domain)"/>
    <property type="match status" value="1"/>
</dbReference>
<keyword evidence="8" id="KW-1015">Disulfide bond</keyword>
<dbReference type="InterPro" id="IPR008754">
    <property type="entry name" value="Peptidase_M43"/>
</dbReference>
<evidence type="ECO:0000256" key="6">
    <source>
        <dbReference type="ARBA" id="ARBA00022833"/>
    </source>
</evidence>
<dbReference type="GO" id="GO:0006508">
    <property type="term" value="P:proteolysis"/>
    <property type="evidence" value="ECO:0007669"/>
    <property type="project" value="UniProtKB-KW"/>
</dbReference>
<dbReference type="CDD" id="cd04275">
    <property type="entry name" value="ZnMc_pappalysin_like"/>
    <property type="match status" value="1"/>
</dbReference>
<gene>
    <name evidence="11" type="ORF">BJ322DRAFT_1204100</name>
</gene>
<dbReference type="AlphaFoldDB" id="A0A9P6HJT2"/>
<comment type="similarity">
    <text evidence="1">Belongs to the peptidase M43B family.</text>
</comment>
<evidence type="ECO:0000313" key="12">
    <source>
        <dbReference type="Proteomes" id="UP000736335"/>
    </source>
</evidence>
<keyword evidence="6" id="KW-0862">Zinc</keyword>
<dbReference type="SUPFAM" id="SSF55486">
    <property type="entry name" value="Metalloproteases ('zincins'), catalytic domain"/>
    <property type="match status" value="1"/>
</dbReference>
<evidence type="ECO:0000313" key="11">
    <source>
        <dbReference type="EMBL" id="KAF9787450.1"/>
    </source>
</evidence>
<accession>A0A9P6HJT2</accession>
<organism evidence="11 12">
    <name type="scientific">Thelephora terrestris</name>
    <dbReference type="NCBI Taxonomy" id="56493"/>
    <lineage>
        <taxon>Eukaryota</taxon>
        <taxon>Fungi</taxon>
        <taxon>Dikarya</taxon>
        <taxon>Basidiomycota</taxon>
        <taxon>Agaricomycotina</taxon>
        <taxon>Agaricomycetes</taxon>
        <taxon>Thelephorales</taxon>
        <taxon>Thelephoraceae</taxon>
        <taxon>Thelephora</taxon>
    </lineage>
</organism>
<dbReference type="EMBL" id="WIUZ02000005">
    <property type="protein sequence ID" value="KAF9787450.1"/>
    <property type="molecule type" value="Genomic_DNA"/>
</dbReference>
<keyword evidence="4 9" id="KW-0732">Signal</keyword>
<proteinExistence type="inferred from homology"/>
<evidence type="ECO:0000256" key="2">
    <source>
        <dbReference type="ARBA" id="ARBA00022670"/>
    </source>
</evidence>
<feature type="signal peptide" evidence="9">
    <location>
        <begin position="1"/>
        <end position="21"/>
    </location>
</feature>
<reference evidence="11" key="1">
    <citation type="journal article" date="2020" name="Nat. Commun.">
        <title>Large-scale genome sequencing of mycorrhizal fungi provides insights into the early evolution of symbiotic traits.</title>
        <authorList>
            <person name="Miyauchi S."/>
            <person name="Kiss E."/>
            <person name="Kuo A."/>
            <person name="Drula E."/>
            <person name="Kohler A."/>
            <person name="Sanchez-Garcia M."/>
            <person name="Morin E."/>
            <person name="Andreopoulos B."/>
            <person name="Barry K.W."/>
            <person name="Bonito G."/>
            <person name="Buee M."/>
            <person name="Carver A."/>
            <person name="Chen C."/>
            <person name="Cichocki N."/>
            <person name="Clum A."/>
            <person name="Culley D."/>
            <person name="Crous P.W."/>
            <person name="Fauchery L."/>
            <person name="Girlanda M."/>
            <person name="Hayes R.D."/>
            <person name="Keri Z."/>
            <person name="LaButti K."/>
            <person name="Lipzen A."/>
            <person name="Lombard V."/>
            <person name="Magnuson J."/>
            <person name="Maillard F."/>
            <person name="Murat C."/>
            <person name="Nolan M."/>
            <person name="Ohm R.A."/>
            <person name="Pangilinan J."/>
            <person name="Pereira M.F."/>
            <person name="Perotto S."/>
            <person name="Peter M."/>
            <person name="Pfister S."/>
            <person name="Riley R."/>
            <person name="Sitrit Y."/>
            <person name="Stielow J.B."/>
            <person name="Szollosi G."/>
            <person name="Zifcakova L."/>
            <person name="Stursova M."/>
            <person name="Spatafora J.W."/>
            <person name="Tedersoo L."/>
            <person name="Vaario L.M."/>
            <person name="Yamada A."/>
            <person name="Yan M."/>
            <person name="Wang P."/>
            <person name="Xu J."/>
            <person name="Bruns T."/>
            <person name="Baldrian P."/>
            <person name="Vilgalys R."/>
            <person name="Dunand C."/>
            <person name="Henrissat B."/>
            <person name="Grigoriev I.V."/>
            <person name="Hibbett D."/>
            <person name="Nagy L.G."/>
            <person name="Martin F.M."/>
        </authorList>
    </citation>
    <scope>NUCLEOTIDE SEQUENCE</scope>
    <source>
        <strain evidence="11">UH-Tt-Lm1</strain>
    </source>
</reference>
<keyword evidence="12" id="KW-1185">Reference proteome</keyword>
<keyword evidence="5" id="KW-0378">Hydrolase</keyword>
<name>A0A9P6HJT2_9AGAM</name>
<evidence type="ECO:0000256" key="8">
    <source>
        <dbReference type="ARBA" id="ARBA00023157"/>
    </source>
</evidence>
<dbReference type="InterPro" id="IPR024079">
    <property type="entry name" value="MetalloPept_cat_dom_sf"/>
</dbReference>
<dbReference type="GO" id="GO:0046872">
    <property type="term" value="F:metal ion binding"/>
    <property type="evidence" value="ECO:0007669"/>
    <property type="project" value="UniProtKB-KW"/>
</dbReference>
<evidence type="ECO:0000256" key="9">
    <source>
        <dbReference type="SAM" id="SignalP"/>
    </source>
</evidence>
<evidence type="ECO:0000256" key="4">
    <source>
        <dbReference type="ARBA" id="ARBA00022729"/>
    </source>
</evidence>